<keyword evidence="5 7" id="KW-0418">Kinase</keyword>
<evidence type="ECO:0000256" key="8">
    <source>
        <dbReference type="NCBIfam" id="TIGR00191"/>
    </source>
</evidence>
<comment type="pathway">
    <text evidence="7">Amino-acid biosynthesis; L-threonine biosynthesis; L-threonine from L-aspartate: step 4/5.</text>
</comment>
<dbReference type="InterPro" id="IPR036554">
    <property type="entry name" value="GHMP_kinase_C_sf"/>
</dbReference>
<dbReference type="EMBL" id="JQAZ01000011">
    <property type="protein sequence ID" value="KRN29870.1"/>
    <property type="molecule type" value="Genomic_DNA"/>
</dbReference>
<evidence type="ECO:0000256" key="6">
    <source>
        <dbReference type="ARBA" id="ARBA00022840"/>
    </source>
</evidence>
<sequence length="289" mass="30790">MEIIVPATTTNFGAGFDSLGLALSAEMTLTVGPEQENWTLQHQLGALVPSDATNPLIEIVTTLCPNVTPHQLTLTSNIPVQMGLGGSSAMLVAGIELANQLGQLGLDNEAKLQLAVQLEGHPDNVAPAIFGGFVVGDYQNQWSDAVKLSFPDVRLLAYLPPRTLATKTSRSVLPAEVPFATAVTKSSAANVLIAALLEHDFDAVKRVINQGSLHETARAQFVPELAQIRSAAAALETMGTYLSGGGPTVMTLAFPEKVVTVRQQLDQQLNLPGEWCIYTPNLFGVRVHF</sequence>
<organism evidence="12 13">
    <name type="scientific">Lactobacillus selangorensis</name>
    <dbReference type="NCBI Taxonomy" id="81857"/>
    <lineage>
        <taxon>Bacteria</taxon>
        <taxon>Bacillati</taxon>
        <taxon>Bacillota</taxon>
        <taxon>Bacilli</taxon>
        <taxon>Lactobacillales</taxon>
        <taxon>Lactobacillaceae</taxon>
        <taxon>Lactobacillus</taxon>
    </lineage>
</organism>
<comment type="similarity">
    <text evidence="7">Belongs to the GHMP kinase family. Homoserine kinase subfamily.</text>
</comment>
<proteinExistence type="inferred from homology"/>
<keyword evidence="1 7" id="KW-0028">Amino-acid biosynthesis</keyword>
<gene>
    <name evidence="7" type="primary">thrB</name>
    <name evidence="11" type="ORF">IV38_GL000700</name>
    <name evidence="12" type="ORF">IV40_GL000578</name>
</gene>
<evidence type="ECO:0000259" key="9">
    <source>
        <dbReference type="Pfam" id="PF00288"/>
    </source>
</evidence>
<keyword evidence="3 7" id="KW-0791">Threonine biosynthesis</keyword>
<accession>A0A0R2FNY9</accession>
<dbReference type="InterPro" id="IPR014721">
    <property type="entry name" value="Ribsml_uS5_D2-typ_fold_subgr"/>
</dbReference>
<feature type="domain" description="GHMP kinase C-terminal" evidence="10">
    <location>
        <begin position="192"/>
        <end position="267"/>
    </location>
</feature>
<name>A0A0R2FNY9_9LACO</name>
<comment type="catalytic activity">
    <reaction evidence="7">
        <text>L-homoserine + ATP = O-phospho-L-homoserine + ADP + H(+)</text>
        <dbReference type="Rhea" id="RHEA:13985"/>
        <dbReference type="ChEBI" id="CHEBI:15378"/>
        <dbReference type="ChEBI" id="CHEBI:30616"/>
        <dbReference type="ChEBI" id="CHEBI:57476"/>
        <dbReference type="ChEBI" id="CHEBI:57590"/>
        <dbReference type="ChEBI" id="CHEBI:456216"/>
        <dbReference type="EC" id="2.7.1.39"/>
    </reaction>
</comment>
<dbReference type="UniPathway" id="UPA00050">
    <property type="reaction ID" value="UER00064"/>
</dbReference>
<dbReference type="GO" id="GO:0005524">
    <property type="term" value="F:ATP binding"/>
    <property type="evidence" value="ECO:0007669"/>
    <property type="project" value="UniProtKB-UniRule"/>
</dbReference>
<evidence type="ECO:0000256" key="4">
    <source>
        <dbReference type="ARBA" id="ARBA00022741"/>
    </source>
</evidence>
<dbReference type="GO" id="GO:0004413">
    <property type="term" value="F:homoserine kinase activity"/>
    <property type="evidence" value="ECO:0007669"/>
    <property type="project" value="UniProtKB-UniRule"/>
</dbReference>
<dbReference type="PANTHER" id="PTHR20861:SF1">
    <property type="entry name" value="HOMOSERINE KINASE"/>
    <property type="match status" value="1"/>
</dbReference>
<dbReference type="Proteomes" id="UP000051751">
    <property type="component" value="Unassembled WGS sequence"/>
</dbReference>
<dbReference type="Gene3D" id="3.30.230.10">
    <property type="match status" value="1"/>
</dbReference>
<feature type="binding site" evidence="7">
    <location>
        <begin position="79"/>
        <end position="89"/>
    </location>
    <ligand>
        <name>ATP</name>
        <dbReference type="ChEBI" id="CHEBI:30616"/>
    </ligand>
</feature>
<dbReference type="OrthoDB" id="9769912at2"/>
<dbReference type="PIRSF" id="PIRSF000676">
    <property type="entry name" value="Homoser_kin"/>
    <property type="match status" value="1"/>
</dbReference>
<dbReference type="InterPro" id="IPR013750">
    <property type="entry name" value="GHMP_kinase_C_dom"/>
</dbReference>
<dbReference type="PATRIC" id="fig|81857.3.peg.704"/>
<dbReference type="PRINTS" id="PR00958">
    <property type="entry name" value="HOMSERKINASE"/>
</dbReference>
<dbReference type="SUPFAM" id="SSF55060">
    <property type="entry name" value="GHMP Kinase, C-terminal domain"/>
    <property type="match status" value="1"/>
</dbReference>
<evidence type="ECO:0000313" key="14">
    <source>
        <dbReference type="Proteomes" id="UP000051751"/>
    </source>
</evidence>
<evidence type="ECO:0000313" key="11">
    <source>
        <dbReference type="EMBL" id="KRN27208.1"/>
    </source>
</evidence>
<dbReference type="HAMAP" id="MF_00384">
    <property type="entry name" value="Homoser_kinase"/>
    <property type="match status" value="1"/>
</dbReference>
<evidence type="ECO:0000256" key="3">
    <source>
        <dbReference type="ARBA" id="ARBA00022697"/>
    </source>
</evidence>
<dbReference type="Pfam" id="PF00288">
    <property type="entry name" value="GHMP_kinases_N"/>
    <property type="match status" value="1"/>
</dbReference>
<keyword evidence="2 7" id="KW-0808">Transferase</keyword>
<dbReference type="InterPro" id="IPR000870">
    <property type="entry name" value="Homoserine_kinase"/>
</dbReference>
<dbReference type="EMBL" id="JQAT01000011">
    <property type="protein sequence ID" value="KRN27208.1"/>
    <property type="molecule type" value="Genomic_DNA"/>
</dbReference>
<keyword evidence="7" id="KW-0963">Cytoplasm</keyword>
<evidence type="ECO:0000256" key="7">
    <source>
        <dbReference type="HAMAP-Rule" id="MF_00384"/>
    </source>
</evidence>
<evidence type="ECO:0000259" key="10">
    <source>
        <dbReference type="Pfam" id="PF08544"/>
    </source>
</evidence>
<evidence type="ECO:0000313" key="13">
    <source>
        <dbReference type="Proteomes" id="UP000051645"/>
    </source>
</evidence>
<evidence type="ECO:0000256" key="2">
    <source>
        <dbReference type="ARBA" id="ARBA00022679"/>
    </source>
</evidence>
<evidence type="ECO:0000256" key="5">
    <source>
        <dbReference type="ARBA" id="ARBA00022777"/>
    </source>
</evidence>
<dbReference type="PANTHER" id="PTHR20861">
    <property type="entry name" value="HOMOSERINE/4-DIPHOSPHOCYTIDYL-2-C-METHYL-D-ERYTHRITOL KINASE"/>
    <property type="match status" value="1"/>
</dbReference>
<protein>
    <recommendedName>
        <fullName evidence="7 8">Homoserine kinase</fullName>
        <shortName evidence="7">HK</shortName>
        <shortName evidence="7">HSK</shortName>
        <ecNumber evidence="7 8">2.7.1.39</ecNumber>
    </recommendedName>
</protein>
<dbReference type="Proteomes" id="UP000051645">
    <property type="component" value="Unassembled WGS sequence"/>
</dbReference>
<dbReference type="InterPro" id="IPR020568">
    <property type="entry name" value="Ribosomal_Su5_D2-typ_SF"/>
</dbReference>
<dbReference type="Gene3D" id="3.30.70.890">
    <property type="entry name" value="GHMP kinase, C-terminal domain"/>
    <property type="match status" value="1"/>
</dbReference>
<comment type="subcellular location">
    <subcellularLocation>
        <location evidence="7">Cytoplasm</location>
    </subcellularLocation>
</comment>
<dbReference type="GO" id="GO:0009088">
    <property type="term" value="P:threonine biosynthetic process"/>
    <property type="evidence" value="ECO:0007669"/>
    <property type="project" value="UniProtKB-UniRule"/>
</dbReference>
<dbReference type="RefSeq" id="WP_057771241.1">
    <property type="nucleotide sequence ID" value="NZ_JQAT01000011.1"/>
</dbReference>
<keyword evidence="13" id="KW-1185">Reference proteome</keyword>
<dbReference type="STRING" id="81857.IV38_GL000700"/>
<comment type="caution">
    <text evidence="12">The sequence shown here is derived from an EMBL/GenBank/DDBJ whole genome shotgun (WGS) entry which is preliminary data.</text>
</comment>
<reference evidence="13 14" key="1">
    <citation type="journal article" date="2015" name="Genome Announc.">
        <title>Expanding the biotechnology potential of lactobacilli through comparative genomics of 213 strains and associated genera.</title>
        <authorList>
            <person name="Sun Z."/>
            <person name="Harris H.M."/>
            <person name="McCann A."/>
            <person name="Guo C."/>
            <person name="Argimon S."/>
            <person name="Zhang W."/>
            <person name="Yang X."/>
            <person name="Jeffery I.B."/>
            <person name="Cooney J.C."/>
            <person name="Kagawa T.F."/>
            <person name="Liu W."/>
            <person name="Song Y."/>
            <person name="Salvetti E."/>
            <person name="Wrobel A."/>
            <person name="Rasinkangas P."/>
            <person name="Parkhill J."/>
            <person name="Rea M.C."/>
            <person name="O'Sullivan O."/>
            <person name="Ritari J."/>
            <person name="Douillard F.P."/>
            <person name="Paul Ross R."/>
            <person name="Yang R."/>
            <person name="Briner A.E."/>
            <person name="Felis G.E."/>
            <person name="de Vos W.M."/>
            <person name="Barrangou R."/>
            <person name="Klaenhammer T.R."/>
            <person name="Caufield P.W."/>
            <person name="Cui Y."/>
            <person name="Zhang H."/>
            <person name="O'Toole P.W."/>
        </authorList>
    </citation>
    <scope>NUCLEOTIDE SEQUENCE [LARGE SCALE GENOMIC DNA]</scope>
    <source>
        <strain evidence="11 14">ATCC BAA-66</strain>
        <strain evidence="12 13">DSM 13344</strain>
    </source>
</reference>
<dbReference type="InterPro" id="IPR006204">
    <property type="entry name" value="GHMP_kinase_N_dom"/>
</dbReference>
<evidence type="ECO:0000256" key="1">
    <source>
        <dbReference type="ARBA" id="ARBA00022605"/>
    </source>
</evidence>
<dbReference type="GO" id="GO:0005737">
    <property type="term" value="C:cytoplasm"/>
    <property type="evidence" value="ECO:0007669"/>
    <property type="project" value="UniProtKB-SubCell"/>
</dbReference>
<dbReference type="NCBIfam" id="TIGR00191">
    <property type="entry name" value="thrB"/>
    <property type="match status" value="1"/>
</dbReference>
<feature type="domain" description="GHMP kinase N-terminal" evidence="9">
    <location>
        <begin position="68"/>
        <end position="132"/>
    </location>
</feature>
<evidence type="ECO:0000313" key="12">
    <source>
        <dbReference type="EMBL" id="KRN29870.1"/>
    </source>
</evidence>
<comment type="function">
    <text evidence="7">Catalyzes the ATP-dependent phosphorylation of L-homoserine to L-homoserine phosphate.</text>
</comment>
<keyword evidence="6 7" id="KW-0067">ATP-binding</keyword>
<dbReference type="SUPFAM" id="SSF54211">
    <property type="entry name" value="Ribosomal protein S5 domain 2-like"/>
    <property type="match status" value="1"/>
</dbReference>
<dbReference type="AlphaFoldDB" id="A0A0R2FNY9"/>
<keyword evidence="4 7" id="KW-0547">Nucleotide-binding</keyword>
<dbReference type="Pfam" id="PF08544">
    <property type="entry name" value="GHMP_kinases_C"/>
    <property type="match status" value="1"/>
</dbReference>
<dbReference type="EC" id="2.7.1.39" evidence="7 8"/>